<evidence type="ECO:0000313" key="3">
    <source>
        <dbReference type="Proteomes" id="UP001162483"/>
    </source>
</evidence>
<comment type="caution">
    <text evidence="2">The sequence shown here is derived from an EMBL/GenBank/DDBJ whole genome shotgun (WGS) entry which is preliminary data.</text>
</comment>
<evidence type="ECO:0000313" key="2">
    <source>
        <dbReference type="EMBL" id="CAI9617414.1"/>
    </source>
</evidence>
<keyword evidence="3" id="KW-1185">Reference proteome</keyword>
<dbReference type="EMBL" id="CATNWA010020241">
    <property type="protein sequence ID" value="CAI9617414.1"/>
    <property type="molecule type" value="Genomic_DNA"/>
</dbReference>
<gene>
    <name evidence="2" type="ORF">SPARVUS_LOCUS15547329</name>
</gene>
<sequence>MEQRLGGKLYMFILVCIAREFVFFLGRVHLISTGPISTLQTDVRDPVSSYRRMIILPTCCNQCSAGHRQKEKRYLAVYIY</sequence>
<feature type="transmembrane region" description="Helical" evidence="1">
    <location>
        <begin position="9"/>
        <end position="30"/>
    </location>
</feature>
<dbReference type="Proteomes" id="UP001162483">
    <property type="component" value="Unassembled WGS sequence"/>
</dbReference>
<evidence type="ECO:0000256" key="1">
    <source>
        <dbReference type="SAM" id="Phobius"/>
    </source>
</evidence>
<organism evidence="2 3">
    <name type="scientific">Staurois parvus</name>
    <dbReference type="NCBI Taxonomy" id="386267"/>
    <lineage>
        <taxon>Eukaryota</taxon>
        <taxon>Metazoa</taxon>
        <taxon>Chordata</taxon>
        <taxon>Craniata</taxon>
        <taxon>Vertebrata</taxon>
        <taxon>Euteleostomi</taxon>
        <taxon>Amphibia</taxon>
        <taxon>Batrachia</taxon>
        <taxon>Anura</taxon>
        <taxon>Neobatrachia</taxon>
        <taxon>Ranoidea</taxon>
        <taxon>Ranidae</taxon>
        <taxon>Staurois</taxon>
    </lineage>
</organism>
<keyword evidence="1" id="KW-0472">Membrane</keyword>
<keyword evidence="1" id="KW-1133">Transmembrane helix</keyword>
<proteinExistence type="predicted"/>
<protein>
    <recommendedName>
        <fullName evidence="4">Secreted protein</fullName>
    </recommendedName>
</protein>
<name>A0ABN9H6J7_9NEOB</name>
<keyword evidence="1" id="KW-0812">Transmembrane</keyword>
<reference evidence="2" key="1">
    <citation type="submission" date="2023-05" db="EMBL/GenBank/DDBJ databases">
        <authorList>
            <person name="Stuckert A."/>
        </authorList>
    </citation>
    <scope>NUCLEOTIDE SEQUENCE</scope>
</reference>
<accession>A0ABN9H6J7</accession>
<evidence type="ECO:0008006" key="4">
    <source>
        <dbReference type="Google" id="ProtNLM"/>
    </source>
</evidence>